<dbReference type="EMBL" id="VCKW01000112">
    <property type="protein sequence ID" value="TMQ95970.1"/>
    <property type="molecule type" value="Genomic_DNA"/>
</dbReference>
<protein>
    <submittedName>
        <fullName evidence="1">Uncharacterized protein</fullName>
    </submittedName>
</protein>
<dbReference type="OrthoDB" id="262125at2"/>
<dbReference type="Proteomes" id="UP000309174">
    <property type="component" value="Unassembled WGS sequence"/>
</dbReference>
<accession>A0A5C4J8S7</accession>
<sequence length="74" mass="7612">MSEDAPELTAELVADGVVPSQPVISPDGCRVAYAVAPAGCKTECRMRVIWLAAVDGSSPSAKLTAISLTARPGR</sequence>
<gene>
    <name evidence="1" type="ORF">ETD83_21815</name>
</gene>
<name>A0A5C4J8S7_9ACTN</name>
<organism evidence="1 2">
    <name type="scientific">Actinomadura soli</name>
    <dbReference type="NCBI Taxonomy" id="2508997"/>
    <lineage>
        <taxon>Bacteria</taxon>
        <taxon>Bacillati</taxon>
        <taxon>Actinomycetota</taxon>
        <taxon>Actinomycetes</taxon>
        <taxon>Streptosporangiales</taxon>
        <taxon>Thermomonosporaceae</taxon>
        <taxon>Actinomadura</taxon>
    </lineage>
</organism>
<evidence type="ECO:0000313" key="1">
    <source>
        <dbReference type="EMBL" id="TMQ95970.1"/>
    </source>
</evidence>
<reference evidence="1 2" key="1">
    <citation type="submission" date="2019-05" db="EMBL/GenBank/DDBJ databases">
        <title>Draft genome sequence of Actinomadura sp. 14C53.</title>
        <authorList>
            <person name="Saricaoglu S."/>
            <person name="Isik K."/>
        </authorList>
    </citation>
    <scope>NUCLEOTIDE SEQUENCE [LARGE SCALE GENOMIC DNA]</scope>
    <source>
        <strain evidence="1 2">14C53</strain>
    </source>
</reference>
<dbReference type="RefSeq" id="WP_138646994.1">
    <property type="nucleotide sequence ID" value="NZ_VCKW01000112.1"/>
</dbReference>
<dbReference type="AlphaFoldDB" id="A0A5C4J8S7"/>
<evidence type="ECO:0000313" key="2">
    <source>
        <dbReference type="Proteomes" id="UP000309174"/>
    </source>
</evidence>
<proteinExistence type="predicted"/>
<comment type="caution">
    <text evidence="1">The sequence shown here is derived from an EMBL/GenBank/DDBJ whole genome shotgun (WGS) entry which is preliminary data.</text>
</comment>
<keyword evidence="2" id="KW-1185">Reference proteome</keyword>